<dbReference type="GO" id="GO:0046081">
    <property type="term" value="P:dUTP catabolic process"/>
    <property type="evidence" value="ECO:0007669"/>
    <property type="project" value="TreeGrafter"/>
</dbReference>
<sequence length="270" mass="31510">MFSKEYSFQDLLNIMKLLRSDDGCPWDRVQTHDSLRNATLEETYEVLDAIDNKDMDNLKEELGDILLHVVFHSQIASDNHVFTVDDVIHGICEKLIRRHPHVFQAKEQKTPDEVTIKWDEIKKIEKNHVSYSDDMKKVPKAMPALMRAAKVQKKARDVGFDFQNIDEAMSKVHEELSELQEAINSEDLSHISEEYGDLLFSIVNISRFFQLNPEFSLTNATEKFINRFEGIENLAKQQGLSIRDMTITQLDKLWEQQKELIRNNRKNDCL</sequence>
<dbReference type="GO" id="GO:0006203">
    <property type="term" value="P:dGTP catabolic process"/>
    <property type="evidence" value="ECO:0007669"/>
    <property type="project" value="TreeGrafter"/>
</dbReference>
<dbReference type="Proteomes" id="UP000683246">
    <property type="component" value="Chromosome"/>
</dbReference>
<evidence type="ECO:0000313" key="3">
    <source>
        <dbReference type="Proteomes" id="UP000683246"/>
    </source>
</evidence>
<keyword evidence="3" id="KW-1185">Reference proteome</keyword>
<dbReference type="PANTHER" id="PTHR30522">
    <property type="entry name" value="NUCLEOSIDE TRIPHOSPHATE PYROPHOSPHOHYDROLASE"/>
    <property type="match status" value="1"/>
</dbReference>
<dbReference type="InterPro" id="IPR048011">
    <property type="entry name" value="NTP-PPase_MazG-like_C"/>
</dbReference>
<feature type="domain" description="NTP pyrophosphohydrolase MazG-like" evidence="1">
    <location>
        <begin position="30"/>
        <end position="103"/>
    </location>
</feature>
<dbReference type="Gene3D" id="1.10.287.1080">
    <property type="entry name" value="MazG-like"/>
    <property type="match status" value="2"/>
</dbReference>
<dbReference type="NCBIfam" id="TIGR00444">
    <property type="entry name" value="mazG"/>
    <property type="match status" value="1"/>
</dbReference>
<protein>
    <submittedName>
        <fullName evidence="2">Nucleoside triphosphate pyrophosphohydrolase</fullName>
        <ecNumber evidence="2">3.6.1.9</ecNumber>
    </submittedName>
</protein>
<dbReference type="Pfam" id="PF03819">
    <property type="entry name" value="MazG"/>
    <property type="match status" value="2"/>
</dbReference>
<dbReference type="GO" id="GO:0046061">
    <property type="term" value="P:dATP catabolic process"/>
    <property type="evidence" value="ECO:0007669"/>
    <property type="project" value="TreeGrafter"/>
</dbReference>
<dbReference type="GO" id="GO:0046076">
    <property type="term" value="P:dTTP catabolic process"/>
    <property type="evidence" value="ECO:0007669"/>
    <property type="project" value="TreeGrafter"/>
</dbReference>
<dbReference type="FunFam" id="1.10.287.1080:FF:000003">
    <property type="entry name" value="Nucleoside triphosphate pyrophosphohydrolase"/>
    <property type="match status" value="1"/>
</dbReference>
<dbReference type="GO" id="GO:0047429">
    <property type="term" value="F:nucleoside triphosphate diphosphatase activity"/>
    <property type="evidence" value="ECO:0007669"/>
    <property type="project" value="UniProtKB-EC"/>
</dbReference>
<dbReference type="EC" id="3.6.1.9" evidence="2"/>
<evidence type="ECO:0000313" key="2">
    <source>
        <dbReference type="EMBL" id="QUI25545.1"/>
    </source>
</evidence>
<dbReference type="NCBIfam" id="NF007113">
    <property type="entry name" value="PRK09562.1"/>
    <property type="match status" value="1"/>
</dbReference>
<name>A0A8J8MPH7_9FIRM</name>
<gene>
    <name evidence="2" type="primary">mazG</name>
    <name evidence="2" type="ORF">HZI73_00215</name>
</gene>
<dbReference type="FunFam" id="1.10.287.1080:FF:000001">
    <property type="entry name" value="Nucleoside triphosphate pyrophosphohydrolase"/>
    <property type="match status" value="1"/>
</dbReference>
<accession>A0A8J8MPH7</accession>
<dbReference type="InterPro" id="IPR011551">
    <property type="entry name" value="NTP_PyrPHydrolase_MazG"/>
</dbReference>
<dbReference type="KEGG" id="vpy:HZI73_00215"/>
<dbReference type="CDD" id="cd11529">
    <property type="entry name" value="NTP-PPase_MazG_Cterm"/>
    <property type="match status" value="1"/>
</dbReference>
<dbReference type="GO" id="GO:0046047">
    <property type="term" value="P:TTP catabolic process"/>
    <property type="evidence" value="ECO:0007669"/>
    <property type="project" value="TreeGrafter"/>
</dbReference>
<evidence type="ECO:0000259" key="1">
    <source>
        <dbReference type="Pfam" id="PF03819"/>
    </source>
</evidence>
<dbReference type="GO" id="GO:0046052">
    <property type="term" value="P:UTP catabolic process"/>
    <property type="evidence" value="ECO:0007669"/>
    <property type="project" value="TreeGrafter"/>
</dbReference>
<dbReference type="InterPro" id="IPR004518">
    <property type="entry name" value="MazG-like_dom"/>
</dbReference>
<dbReference type="CDD" id="cd11528">
    <property type="entry name" value="NTP-PPase_MazG_Nterm"/>
    <property type="match status" value="1"/>
</dbReference>
<dbReference type="PANTHER" id="PTHR30522:SF0">
    <property type="entry name" value="NUCLEOSIDE TRIPHOSPHATE PYROPHOSPHOHYDROLASE"/>
    <property type="match status" value="1"/>
</dbReference>
<dbReference type="InterPro" id="IPR048015">
    <property type="entry name" value="NTP-PPase_MazG-like_N"/>
</dbReference>
<dbReference type="EMBL" id="CP058649">
    <property type="protein sequence ID" value="QUI25545.1"/>
    <property type="molecule type" value="Genomic_DNA"/>
</dbReference>
<organism evidence="2 3">
    <name type="scientific">Vallitalea pronyensis</name>
    <dbReference type="NCBI Taxonomy" id="1348613"/>
    <lineage>
        <taxon>Bacteria</taxon>
        <taxon>Bacillati</taxon>
        <taxon>Bacillota</taxon>
        <taxon>Clostridia</taxon>
        <taxon>Lachnospirales</taxon>
        <taxon>Vallitaleaceae</taxon>
        <taxon>Vallitalea</taxon>
    </lineage>
</organism>
<keyword evidence="2" id="KW-0378">Hydrolase</keyword>
<dbReference type="SUPFAM" id="SSF101386">
    <property type="entry name" value="all-alpha NTP pyrophosphatases"/>
    <property type="match status" value="2"/>
</dbReference>
<dbReference type="GO" id="GO:0006950">
    <property type="term" value="P:response to stress"/>
    <property type="evidence" value="ECO:0007669"/>
    <property type="project" value="UniProtKB-ARBA"/>
</dbReference>
<reference evidence="2" key="1">
    <citation type="submission" date="2020-07" db="EMBL/GenBank/DDBJ databases">
        <title>Vallitalea pronyensis genome.</title>
        <authorList>
            <person name="Postec A."/>
        </authorList>
    </citation>
    <scope>NUCLEOTIDE SEQUENCE</scope>
    <source>
        <strain evidence="2">FatNI3</strain>
    </source>
</reference>
<dbReference type="AlphaFoldDB" id="A0A8J8MPH7"/>
<proteinExistence type="predicted"/>
<feature type="domain" description="NTP pyrophosphohydrolase MazG-like" evidence="1">
    <location>
        <begin position="166"/>
        <end position="227"/>
    </location>
</feature>